<organism evidence="9 10">
    <name type="scientific">Cylindrotheca closterium</name>
    <dbReference type="NCBI Taxonomy" id="2856"/>
    <lineage>
        <taxon>Eukaryota</taxon>
        <taxon>Sar</taxon>
        <taxon>Stramenopiles</taxon>
        <taxon>Ochrophyta</taxon>
        <taxon>Bacillariophyta</taxon>
        <taxon>Bacillariophyceae</taxon>
        <taxon>Bacillariophycidae</taxon>
        <taxon>Bacillariales</taxon>
        <taxon>Bacillariaceae</taxon>
        <taxon>Cylindrotheca</taxon>
    </lineage>
</organism>
<dbReference type="GO" id="GO:0015295">
    <property type="term" value="F:solute:proton symporter activity"/>
    <property type="evidence" value="ECO:0007669"/>
    <property type="project" value="TreeGrafter"/>
</dbReference>
<name>A0AAD2FN04_9STRA</name>
<dbReference type="Pfam" id="PF02652">
    <property type="entry name" value="Lactate_perm"/>
    <property type="match status" value="2"/>
</dbReference>
<evidence type="ECO:0000256" key="2">
    <source>
        <dbReference type="ARBA" id="ARBA00022448"/>
    </source>
</evidence>
<feature type="transmembrane region" description="Helical" evidence="8">
    <location>
        <begin position="200"/>
        <end position="222"/>
    </location>
</feature>
<dbReference type="Proteomes" id="UP001295423">
    <property type="component" value="Unassembled WGS sequence"/>
</dbReference>
<protein>
    <recommendedName>
        <fullName evidence="11">L-lactate permease</fullName>
    </recommendedName>
</protein>
<feature type="compositionally biased region" description="Polar residues" evidence="7">
    <location>
        <begin position="359"/>
        <end position="374"/>
    </location>
</feature>
<keyword evidence="6 8" id="KW-0472">Membrane</keyword>
<evidence type="ECO:0000256" key="7">
    <source>
        <dbReference type="SAM" id="MobiDB-lite"/>
    </source>
</evidence>
<keyword evidence="5 8" id="KW-1133">Transmembrane helix</keyword>
<dbReference type="EMBL" id="CAKOGP040001714">
    <property type="protein sequence ID" value="CAJ1946792.1"/>
    <property type="molecule type" value="Genomic_DNA"/>
</dbReference>
<feature type="transmembrane region" description="Helical" evidence="8">
    <location>
        <begin position="629"/>
        <end position="649"/>
    </location>
</feature>
<comment type="subcellular location">
    <subcellularLocation>
        <location evidence="1">Cell membrane</location>
        <topology evidence="1">Multi-pass membrane protein</topology>
    </subcellularLocation>
</comment>
<keyword evidence="10" id="KW-1185">Reference proteome</keyword>
<gene>
    <name evidence="9" type="ORF">CYCCA115_LOCUS10840</name>
</gene>
<evidence type="ECO:0000256" key="1">
    <source>
        <dbReference type="ARBA" id="ARBA00004651"/>
    </source>
</evidence>
<keyword evidence="3" id="KW-1003">Cell membrane</keyword>
<evidence type="ECO:0000256" key="8">
    <source>
        <dbReference type="SAM" id="Phobius"/>
    </source>
</evidence>
<evidence type="ECO:0000256" key="4">
    <source>
        <dbReference type="ARBA" id="ARBA00022692"/>
    </source>
</evidence>
<evidence type="ECO:0000313" key="9">
    <source>
        <dbReference type="EMBL" id="CAJ1946792.1"/>
    </source>
</evidence>
<evidence type="ECO:0000256" key="5">
    <source>
        <dbReference type="ARBA" id="ARBA00022989"/>
    </source>
</evidence>
<evidence type="ECO:0008006" key="11">
    <source>
        <dbReference type="Google" id="ProtNLM"/>
    </source>
</evidence>
<evidence type="ECO:0000313" key="10">
    <source>
        <dbReference type="Proteomes" id="UP001295423"/>
    </source>
</evidence>
<accession>A0AAD2FN04</accession>
<feature type="transmembrane region" description="Helical" evidence="8">
    <location>
        <begin position="242"/>
        <end position="264"/>
    </location>
</feature>
<keyword evidence="4 8" id="KW-0812">Transmembrane</keyword>
<proteinExistence type="predicted"/>
<feature type="transmembrane region" description="Helical" evidence="8">
    <location>
        <begin position="83"/>
        <end position="101"/>
    </location>
</feature>
<reference evidence="9" key="1">
    <citation type="submission" date="2023-08" db="EMBL/GenBank/DDBJ databases">
        <authorList>
            <person name="Audoor S."/>
            <person name="Bilcke G."/>
        </authorList>
    </citation>
    <scope>NUCLEOTIDE SEQUENCE</scope>
</reference>
<feature type="transmembrane region" description="Helical" evidence="8">
    <location>
        <begin position="714"/>
        <end position="731"/>
    </location>
</feature>
<evidence type="ECO:0000256" key="3">
    <source>
        <dbReference type="ARBA" id="ARBA00022475"/>
    </source>
</evidence>
<keyword evidence="2" id="KW-0813">Transport</keyword>
<feature type="transmembrane region" description="Helical" evidence="8">
    <location>
        <begin position="550"/>
        <end position="569"/>
    </location>
</feature>
<feature type="transmembrane region" description="Helical" evidence="8">
    <location>
        <begin position="58"/>
        <end position="76"/>
    </location>
</feature>
<feature type="transmembrane region" description="Helical" evidence="8">
    <location>
        <begin position="590"/>
        <end position="609"/>
    </location>
</feature>
<dbReference type="PANTHER" id="PTHR30003:SF0">
    <property type="entry name" value="GLYCOLATE PERMEASE GLCA-RELATED"/>
    <property type="match status" value="1"/>
</dbReference>
<comment type="caution">
    <text evidence="9">The sequence shown here is derived from an EMBL/GenBank/DDBJ whole genome shotgun (WGS) entry which is preliminary data.</text>
</comment>
<feature type="transmembrane region" description="Helical" evidence="8">
    <location>
        <begin position="480"/>
        <end position="499"/>
    </location>
</feature>
<dbReference type="AlphaFoldDB" id="A0AAD2FN04"/>
<evidence type="ECO:0000256" key="6">
    <source>
        <dbReference type="ARBA" id="ARBA00023136"/>
    </source>
</evidence>
<feature type="region of interest" description="Disordered" evidence="7">
    <location>
        <begin position="354"/>
        <end position="391"/>
    </location>
</feature>
<dbReference type="GO" id="GO:0015129">
    <property type="term" value="F:lactate transmembrane transporter activity"/>
    <property type="evidence" value="ECO:0007669"/>
    <property type="project" value="InterPro"/>
</dbReference>
<feature type="transmembrane region" description="Helical" evidence="8">
    <location>
        <begin position="107"/>
        <end position="134"/>
    </location>
</feature>
<dbReference type="InterPro" id="IPR003804">
    <property type="entry name" value="Lactate_perm"/>
</dbReference>
<sequence length="733" mass="78660">MSMSNATEAAEGMSFAYSCQDPASVDACAATCVGLQACQACECSVIPLDVQGPWDVEALDVIFGLLPILLLIIVTVKPNPWPTSFSLPFAALCMFLVRTMYLAGDPLLAAACVLLGLLEALTPLSIIAGAMMLFETMESTYCLPYMMREMKVLTNGHPIAECMLIFSFATMVEGASGFGTPVALGAPMLVSTGNPKLESVVLLLVFNTFATVWGAVGTPIWFGFGGLKDLTEDDFMSISSQAAVAIGTGCLVLLPWVLTILLPWKLIRKNLLFIYLAIIGTMGPLLGISFASYEFPSLIGGLVGIGITGALISFKVGLKDLTQDDLELLKYHSDHRKGNPMDIGSVCEGSVVDSHSRSAKNTKTLLRGESSVSDVTGPRLNNEDDDSAEFNMDKDDVELANGKKEQSPPTIPEHDEVVAPVGDTSTTTNSNRDLERKVVISAAEGILGNSGSAGVLSQQQALDDALGPRKGWGQGFLREVFARTFPVWGVVVLLILTRIKEIGLKEILTDQEPNFEIHFGTFGTFRLSASIVFQLKNILTYPNLSWKYEFIYLPFFLFSFISFLTFGLFRKKLSQTPKQVVLVVAGRLKNPAMALFGALVLVQLLIRGGTSSPAFVVGTILADWFQEGFVVISPLLGALGSFFSGSTTVSNLTFGDIQAIAAESIGVSTTAMLALQAVGASAGNGICLNNIIAACTVVNLQVGEGQILARTARYVFALTTWATIIMLAFYFRF</sequence>
<feature type="transmembrane region" description="Helical" evidence="8">
    <location>
        <begin position="298"/>
        <end position="318"/>
    </location>
</feature>
<feature type="transmembrane region" description="Helical" evidence="8">
    <location>
        <begin position="271"/>
        <end position="292"/>
    </location>
</feature>
<dbReference type="GO" id="GO:0005886">
    <property type="term" value="C:plasma membrane"/>
    <property type="evidence" value="ECO:0007669"/>
    <property type="project" value="UniProtKB-SubCell"/>
</dbReference>
<dbReference type="PANTHER" id="PTHR30003">
    <property type="entry name" value="L-LACTATE PERMEASE"/>
    <property type="match status" value="1"/>
</dbReference>